<dbReference type="HAMAP" id="MF_01062">
    <property type="entry name" value="PSRP"/>
    <property type="match status" value="1"/>
</dbReference>
<reference evidence="6" key="2">
    <citation type="submission" date="2021-06" db="EMBL/GenBank/DDBJ databases">
        <title>Genomic Description and Analysis of Intracellular Bacteria, Candidatus Berkiella cookevillensis and Candidatus Berkiella aquae.</title>
        <authorList>
            <person name="Kidane D.T."/>
            <person name="Mehari Y.T."/>
            <person name="Rice F.C."/>
            <person name="Arivett B.A."/>
            <person name="Farone A.L."/>
            <person name="Berk S.G."/>
            <person name="Farone M.B."/>
        </authorList>
    </citation>
    <scope>NUCLEOTIDE SEQUENCE</scope>
    <source>
        <strain evidence="6">HT99</strain>
    </source>
</reference>
<evidence type="ECO:0000256" key="4">
    <source>
        <dbReference type="ARBA" id="ARBA00022777"/>
    </source>
</evidence>
<keyword evidence="2 5" id="KW-0808">Transferase</keyword>
<comment type="catalytic activity">
    <reaction evidence="5">
        <text>[pyruvate, water dikinase]-phosphate + phosphate + H(+) = [pyruvate, water dikinase] + diphosphate</text>
        <dbReference type="Rhea" id="RHEA:48580"/>
        <dbReference type="Rhea" id="RHEA-COMP:11425"/>
        <dbReference type="Rhea" id="RHEA-COMP:11426"/>
        <dbReference type="ChEBI" id="CHEBI:15378"/>
        <dbReference type="ChEBI" id="CHEBI:33019"/>
        <dbReference type="ChEBI" id="CHEBI:43176"/>
        <dbReference type="ChEBI" id="CHEBI:43474"/>
        <dbReference type="ChEBI" id="CHEBI:68546"/>
        <dbReference type="EC" id="2.7.4.28"/>
    </reaction>
</comment>
<dbReference type="EC" id="2.7.11.33" evidence="5"/>
<comment type="caution">
    <text evidence="6">The sequence shown here is derived from an EMBL/GenBank/DDBJ whole genome shotgun (WGS) entry which is preliminary data.</text>
</comment>
<dbReference type="InterPro" id="IPR005177">
    <property type="entry name" value="Kinase-pyrophosphorylase"/>
</dbReference>
<evidence type="ECO:0000313" key="6">
    <source>
        <dbReference type="EMBL" id="MCS5711683.1"/>
    </source>
</evidence>
<keyword evidence="4 5" id="KW-0418">Kinase</keyword>
<protein>
    <recommendedName>
        <fullName evidence="5">Putative phosphoenolpyruvate synthase regulatory protein</fullName>
        <shortName evidence="5">PEP synthase regulatory protein</shortName>
        <shortName evidence="5">PSRP</shortName>
        <ecNumber evidence="5">2.7.11.33</ecNumber>
        <ecNumber evidence="5">2.7.4.28</ecNumber>
    </recommendedName>
    <alternativeName>
        <fullName evidence="5">Pyruvate, water dikinase regulatory protein</fullName>
    </alternativeName>
</protein>
<dbReference type="Proteomes" id="UP000051497">
    <property type="component" value="Unassembled WGS sequence"/>
</dbReference>
<organism evidence="6 7">
    <name type="scientific">Candidatus Berkiella aquae</name>
    <dbReference type="NCBI Taxonomy" id="295108"/>
    <lineage>
        <taxon>Bacteria</taxon>
        <taxon>Pseudomonadati</taxon>
        <taxon>Pseudomonadota</taxon>
        <taxon>Gammaproteobacteria</taxon>
        <taxon>Candidatus Berkiellales</taxon>
        <taxon>Candidatus Berkiellaceae</taxon>
        <taxon>Candidatus Berkiella</taxon>
    </lineage>
</organism>
<dbReference type="GO" id="GO:0004674">
    <property type="term" value="F:protein serine/threonine kinase activity"/>
    <property type="evidence" value="ECO:0007669"/>
    <property type="project" value="UniProtKB-UniRule"/>
</dbReference>
<accession>A0AAE3HWR1</accession>
<name>A0AAE3HWR1_9GAMM</name>
<dbReference type="GO" id="GO:0043531">
    <property type="term" value="F:ADP binding"/>
    <property type="evidence" value="ECO:0007669"/>
    <property type="project" value="UniProtKB-UniRule"/>
</dbReference>
<dbReference type="PANTHER" id="PTHR31756:SF3">
    <property type="entry name" value="PYRUVATE, PHOSPHATE DIKINASE REGULATORY PROTEIN 1, CHLOROPLASTIC"/>
    <property type="match status" value="1"/>
</dbReference>
<reference evidence="6" key="1">
    <citation type="journal article" date="2016" name="Genome Announc.">
        <title>Draft Genome Sequences of Two Novel Amoeba-Resistant Intranuclear Bacteria, 'Candidatus Berkiella cookevillensis' and 'Candidatus Berkiella aquae'.</title>
        <authorList>
            <person name="Mehari Y.T."/>
            <person name="Arivett B.A."/>
            <person name="Farone A.L."/>
            <person name="Gunderson J.H."/>
            <person name="Farone M.B."/>
        </authorList>
    </citation>
    <scope>NUCLEOTIDE SEQUENCE</scope>
    <source>
        <strain evidence="6">HT99</strain>
    </source>
</reference>
<sequence length="278" mass="31189">MKDSSVAQRTVFFISDRTGITAETLGLSLISQFEGIPFIHVTLPFVDSAEKARETTQRINQAYQQDGAQPLVFATIVDPEIRSLLEKCDGFYIDFFKTFIPGLENELKMASANVMGRIHGVGDSNVYNTRIEAVNYALNYDDGARTNGYDTADVILVGVSRCGKTPTSLYLAMQFGIRAANYPITEEDLHSTQLPKALRPYQHKLFGLTIDPKRLHAIRSSRRPNSQYAQLAQCENEVKTVEAMFHQENIPYLSSTNLSIEELATKLMVISGIERRLR</sequence>
<comment type="catalytic activity">
    <reaction evidence="5">
        <text>[pyruvate, water dikinase] + ADP = [pyruvate, water dikinase]-phosphate + AMP + H(+)</text>
        <dbReference type="Rhea" id="RHEA:46020"/>
        <dbReference type="Rhea" id="RHEA-COMP:11425"/>
        <dbReference type="Rhea" id="RHEA-COMP:11426"/>
        <dbReference type="ChEBI" id="CHEBI:15378"/>
        <dbReference type="ChEBI" id="CHEBI:43176"/>
        <dbReference type="ChEBI" id="CHEBI:68546"/>
        <dbReference type="ChEBI" id="CHEBI:456215"/>
        <dbReference type="ChEBI" id="CHEBI:456216"/>
        <dbReference type="EC" id="2.7.11.33"/>
    </reaction>
</comment>
<proteinExistence type="inferred from homology"/>
<comment type="similarity">
    <text evidence="5">Belongs to the pyruvate, phosphate/water dikinase regulatory protein family. PSRP subfamily.</text>
</comment>
<evidence type="ECO:0000256" key="5">
    <source>
        <dbReference type="HAMAP-Rule" id="MF_01062"/>
    </source>
</evidence>
<dbReference type="PANTHER" id="PTHR31756">
    <property type="entry name" value="PYRUVATE, PHOSPHATE DIKINASE REGULATORY PROTEIN 1, CHLOROPLASTIC"/>
    <property type="match status" value="1"/>
</dbReference>
<keyword evidence="1 5" id="KW-0723">Serine/threonine-protein kinase</keyword>
<evidence type="ECO:0000256" key="2">
    <source>
        <dbReference type="ARBA" id="ARBA00022679"/>
    </source>
</evidence>
<dbReference type="EMBL" id="LKAJ02000001">
    <property type="protein sequence ID" value="MCS5711683.1"/>
    <property type="molecule type" value="Genomic_DNA"/>
</dbReference>
<dbReference type="Pfam" id="PF03618">
    <property type="entry name" value="Kinase-PPPase"/>
    <property type="match status" value="1"/>
</dbReference>
<dbReference type="EC" id="2.7.4.28" evidence="5"/>
<dbReference type="NCBIfam" id="NF003742">
    <property type="entry name" value="PRK05339.1"/>
    <property type="match status" value="1"/>
</dbReference>
<dbReference type="GO" id="GO:0005524">
    <property type="term" value="F:ATP binding"/>
    <property type="evidence" value="ECO:0007669"/>
    <property type="project" value="InterPro"/>
</dbReference>
<comment type="function">
    <text evidence="5">Bifunctional serine/threonine kinase and phosphorylase involved in the regulation of the phosphoenolpyruvate synthase (PEPS) by catalyzing its phosphorylation/dephosphorylation.</text>
</comment>
<evidence type="ECO:0000313" key="7">
    <source>
        <dbReference type="Proteomes" id="UP000051497"/>
    </source>
</evidence>
<evidence type="ECO:0000256" key="3">
    <source>
        <dbReference type="ARBA" id="ARBA00022741"/>
    </source>
</evidence>
<keyword evidence="7" id="KW-1185">Reference proteome</keyword>
<evidence type="ECO:0000256" key="1">
    <source>
        <dbReference type="ARBA" id="ARBA00022527"/>
    </source>
</evidence>
<dbReference type="AlphaFoldDB" id="A0AAE3HWR1"/>
<dbReference type="InterPro" id="IPR026530">
    <property type="entry name" value="PSRP"/>
</dbReference>
<dbReference type="GO" id="GO:0016776">
    <property type="term" value="F:phosphotransferase activity, phosphate group as acceptor"/>
    <property type="evidence" value="ECO:0007669"/>
    <property type="project" value="UniProtKB-UniRule"/>
</dbReference>
<keyword evidence="3 5" id="KW-0547">Nucleotide-binding</keyword>
<gene>
    <name evidence="6" type="ORF">HT99x_009570</name>
</gene>
<feature type="binding site" evidence="5">
    <location>
        <begin position="158"/>
        <end position="165"/>
    </location>
    <ligand>
        <name>ADP</name>
        <dbReference type="ChEBI" id="CHEBI:456216"/>
    </ligand>
</feature>